<name>A0ABR2Q0F7_9ROSI</name>
<organism evidence="2 3">
    <name type="scientific">Hibiscus sabdariffa</name>
    <name type="common">roselle</name>
    <dbReference type="NCBI Taxonomy" id="183260"/>
    <lineage>
        <taxon>Eukaryota</taxon>
        <taxon>Viridiplantae</taxon>
        <taxon>Streptophyta</taxon>
        <taxon>Embryophyta</taxon>
        <taxon>Tracheophyta</taxon>
        <taxon>Spermatophyta</taxon>
        <taxon>Magnoliopsida</taxon>
        <taxon>eudicotyledons</taxon>
        <taxon>Gunneridae</taxon>
        <taxon>Pentapetalae</taxon>
        <taxon>rosids</taxon>
        <taxon>malvids</taxon>
        <taxon>Malvales</taxon>
        <taxon>Malvaceae</taxon>
        <taxon>Malvoideae</taxon>
        <taxon>Hibiscus</taxon>
    </lineage>
</organism>
<feature type="compositionally biased region" description="Basic and acidic residues" evidence="1">
    <location>
        <begin position="54"/>
        <end position="84"/>
    </location>
</feature>
<reference evidence="2 3" key="1">
    <citation type="journal article" date="2024" name="G3 (Bethesda)">
        <title>Genome assembly of Hibiscus sabdariffa L. provides insights into metabolisms of medicinal natural products.</title>
        <authorList>
            <person name="Kim T."/>
        </authorList>
    </citation>
    <scope>NUCLEOTIDE SEQUENCE [LARGE SCALE GENOMIC DNA]</scope>
    <source>
        <strain evidence="2">TK-2024</strain>
        <tissue evidence="2">Old leaves</tissue>
    </source>
</reference>
<accession>A0ABR2Q0F7</accession>
<evidence type="ECO:0000313" key="2">
    <source>
        <dbReference type="EMBL" id="KAK8994151.1"/>
    </source>
</evidence>
<gene>
    <name evidence="2" type="ORF">V6N11_045261</name>
</gene>
<evidence type="ECO:0000313" key="3">
    <source>
        <dbReference type="Proteomes" id="UP001396334"/>
    </source>
</evidence>
<feature type="region of interest" description="Disordered" evidence="1">
    <location>
        <begin position="34"/>
        <end position="94"/>
    </location>
</feature>
<keyword evidence="3" id="KW-1185">Reference proteome</keyword>
<dbReference type="EMBL" id="JBBPBN010000047">
    <property type="protein sequence ID" value="KAK8994151.1"/>
    <property type="molecule type" value="Genomic_DNA"/>
</dbReference>
<proteinExistence type="predicted"/>
<evidence type="ECO:0000256" key="1">
    <source>
        <dbReference type="SAM" id="MobiDB-lite"/>
    </source>
</evidence>
<dbReference type="Proteomes" id="UP001396334">
    <property type="component" value="Unassembled WGS sequence"/>
</dbReference>
<sequence>MRSGTWITSVLVMKDDEFSIRFVLPYVGDGISAVTGGDIKEEGKKRNKKRFRRETKGQKKDKYERTESGDGNDLRRTKQVEGRATRSAAKIPTT</sequence>
<protein>
    <submittedName>
        <fullName evidence="2">Uncharacterized protein</fullName>
    </submittedName>
</protein>
<comment type="caution">
    <text evidence="2">The sequence shown here is derived from an EMBL/GenBank/DDBJ whole genome shotgun (WGS) entry which is preliminary data.</text>
</comment>